<keyword evidence="14" id="KW-1185">Reference proteome</keyword>
<sequence length="141" mass="14481">MLRHAVLAAVIAVCSGFNVAIRPAASHALASRAVAPTMLVEHLPAIDAASQLVAAQGLVLPIPAFSPAKAFVMMFFNIITIFGMTIQGKGLSKGISEGMTPQQAHDDMVQSFGLTWVLSGTAFGHVLGAGAILGCSSAGFF</sequence>
<keyword evidence="3" id="KW-0602">Photosynthesis</keyword>
<keyword evidence="5" id="KW-0603">Photosystem I</keyword>
<keyword evidence="6 11" id="KW-1133">Transmembrane helix</keyword>
<dbReference type="EMBL" id="JWZX01002312">
    <property type="protein sequence ID" value="KOO30006.1"/>
    <property type="molecule type" value="Genomic_DNA"/>
</dbReference>
<dbReference type="GO" id="GO:0042651">
    <property type="term" value="C:thylakoid membrane"/>
    <property type="evidence" value="ECO:0007669"/>
    <property type="project" value="InterPro"/>
</dbReference>
<feature type="transmembrane region" description="Helical" evidence="11">
    <location>
        <begin position="68"/>
        <end position="86"/>
    </location>
</feature>
<proteinExistence type="inferred from homology"/>
<comment type="subcellular location">
    <subcellularLocation>
        <location evidence="1">Membrane</location>
        <topology evidence="1">Multi-pass membrane protein</topology>
    </subcellularLocation>
</comment>
<protein>
    <recommendedName>
        <fullName evidence="10">PSI-K</fullName>
    </recommendedName>
    <alternativeName>
        <fullName evidence="9">Photosystem I subunit X</fullName>
    </alternativeName>
</protein>
<gene>
    <name evidence="13" type="ORF">Ctob_009433</name>
</gene>
<dbReference type="InterPro" id="IPR000549">
    <property type="entry name" value="PSI_PsaG/PsaK"/>
</dbReference>
<keyword evidence="7" id="KW-0793">Thylakoid</keyword>
<dbReference type="Proteomes" id="UP000037460">
    <property type="component" value="Unassembled WGS sequence"/>
</dbReference>
<evidence type="ECO:0000256" key="5">
    <source>
        <dbReference type="ARBA" id="ARBA00022836"/>
    </source>
</evidence>
<evidence type="ECO:0000256" key="1">
    <source>
        <dbReference type="ARBA" id="ARBA00004141"/>
    </source>
</evidence>
<feature type="signal peptide" evidence="12">
    <location>
        <begin position="1"/>
        <end position="16"/>
    </location>
</feature>
<dbReference type="SUPFAM" id="SSF81563">
    <property type="entry name" value="Photosystem I reaction center subunit X, PsaK"/>
    <property type="match status" value="1"/>
</dbReference>
<feature type="chain" id="PRO_5005602170" description="PSI-K" evidence="12">
    <location>
        <begin position="17"/>
        <end position="141"/>
    </location>
</feature>
<dbReference type="Gene3D" id="1.20.860.20">
    <property type="entry name" value="Photosystem I PsaK, reaction centre"/>
    <property type="match status" value="1"/>
</dbReference>
<dbReference type="InterPro" id="IPR035982">
    <property type="entry name" value="PSI_centre_PsaK_sf"/>
</dbReference>
<accession>A0A0M0JTL1</accession>
<keyword evidence="4 11" id="KW-0812">Transmembrane</keyword>
<reference evidence="14" key="1">
    <citation type="journal article" date="2015" name="PLoS Genet.">
        <title>Genome Sequence and Transcriptome Analyses of Chrysochromulina tobin: Metabolic Tools for Enhanced Algal Fitness in the Prominent Order Prymnesiales (Haptophyceae).</title>
        <authorList>
            <person name="Hovde B.T."/>
            <person name="Deodato C.R."/>
            <person name="Hunsperger H.M."/>
            <person name="Ryken S.A."/>
            <person name="Yost W."/>
            <person name="Jha R.K."/>
            <person name="Patterson J."/>
            <person name="Monnat R.J. Jr."/>
            <person name="Barlow S.B."/>
            <person name="Starkenburg S.R."/>
            <person name="Cattolico R.A."/>
        </authorList>
    </citation>
    <scope>NUCLEOTIDE SEQUENCE</scope>
    <source>
        <strain evidence="14">CCMP291</strain>
    </source>
</reference>
<keyword evidence="12" id="KW-0732">Signal</keyword>
<evidence type="ECO:0000256" key="3">
    <source>
        <dbReference type="ARBA" id="ARBA00022531"/>
    </source>
</evidence>
<dbReference type="GO" id="GO:0009522">
    <property type="term" value="C:photosystem I"/>
    <property type="evidence" value="ECO:0007669"/>
    <property type="project" value="UniProtKB-KW"/>
</dbReference>
<dbReference type="AlphaFoldDB" id="A0A0M0JTL1"/>
<evidence type="ECO:0000256" key="11">
    <source>
        <dbReference type="SAM" id="Phobius"/>
    </source>
</evidence>
<dbReference type="Pfam" id="PF01241">
    <property type="entry name" value="PSI_PSAK"/>
    <property type="match status" value="1"/>
</dbReference>
<evidence type="ECO:0000256" key="8">
    <source>
        <dbReference type="ARBA" id="ARBA00023136"/>
    </source>
</evidence>
<evidence type="ECO:0000256" key="12">
    <source>
        <dbReference type="SAM" id="SignalP"/>
    </source>
</evidence>
<evidence type="ECO:0000256" key="6">
    <source>
        <dbReference type="ARBA" id="ARBA00022989"/>
    </source>
</evidence>
<evidence type="ECO:0000256" key="4">
    <source>
        <dbReference type="ARBA" id="ARBA00022692"/>
    </source>
</evidence>
<evidence type="ECO:0000256" key="7">
    <source>
        <dbReference type="ARBA" id="ARBA00023078"/>
    </source>
</evidence>
<comment type="similarity">
    <text evidence="2">Belongs to the PsaG/PsaK family.</text>
</comment>
<evidence type="ECO:0000313" key="14">
    <source>
        <dbReference type="Proteomes" id="UP000037460"/>
    </source>
</evidence>
<evidence type="ECO:0000256" key="2">
    <source>
        <dbReference type="ARBA" id="ARBA00006458"/>
    </source>
</evidence>
<keyword evidence="8 11" id="KW-0472">Membrane</keyword>
<evidence type="ECO:0000256" key="9">
    <source>
        <dbReference type="ARBA" id="ARBA00031124"/>
    </source>
</evidence>
<evidence type="ECO:0000313" key="13">
    <source>
        <dbReference type="EMBL" id="KOO30006.1"/>
    </source>
</evidence>
<dbReference type="GO" id="GO:0015979">
    <property type="term" value="P:photosynthesis"/>
    <property type="evidence" value="ECO:0007669"/>
    <property type="project" value="UniProtKB-KW"/>
</dbReference>
<comment type="caution">
    <text evidence="13">The sequence shown here is derived from an EMBL/GenBank/DDBJ whole genome shotgun (WGS) entry which is preliminary data.</text>
</comment>
<organism evidence="13 14">
    <name type="scientific">Chrysochromulina tobinii</name>
    <dbReference type="NCBI Taxonomy" id="1460289"/>
    <lineage>
        <taxon>Eukaryota</taxon>
        <taxon>Haptista</taxon>
        <taxon>Haptophyta</taxon>
        <taxon>Prymnesiophyceae</taxon>
        <taxon>Prymnesiales</taxon>
        <taxon>Chrysochromulinaceae</taxon>
        <taxon>Chrysochromulina</taxon>
    </lineage>
</organism>
<name>A0A0M0JTL1_9EUKA</name>
<dbReference type="InterPro" id="IPR037101">
    <property type="entry name" value="PSI_PsaK_bact"/>
</dbReference>
<evidence type="ECO:0000256" key="10">
    <source>
        <dbReference type="ARBA" id="ARBA00033430"/>
    </source>
</evidence>